<reference evidence="2" key="1">
    <citation type="submission" date="2006-10" db="EMBL/GenBank/DDBJ databases">
        <title>Complete sequence of Solibacter usitatus Ellin6076.</title>
        <authorList>
            <consortium name="US DOE Joint Genome Institute"/>
            <person name="Copeland A."/>
            <person name="Lucas S."/>
            <person name="Lapidus A."/>
            <person name="Barry K."/>
            <person name="Detter J.C."/>
            <person name="Glavina del Rio T."/>
            <person name="Hammon N."/>
            <person name="Israni S."/>
            <person name="Dalin E."/>
            <person name="Tice H."/>
            <person name="Pitluck S."/>
            <person name="Thompson L.S."/>
            <person name="Brettin T."/>
            <person name="Bruce D."/>
            <person name="Han C."/>
            <person name="Tapia R."/>
            <person name="Gilna P."/>
            <person name="Schmutz J."/>
            <person name="Larimer F."/>
            <person name="Land M."/>
            <person name="Hauser L."/>
            <person name="Kyrpides N."/>
            <person name="Mikhailova N."/>
            <person name="Janssen P.H."/>
            <person name="Kuske C.R."/>
            <person name="Richardson P."/>
        </authorList>
    </citation>
    <scope>NUCLEOTIDE SEQUENCE</scope>
    <source>
        <strain evidence="2">Ellin6076</strain>
    </source>
</reference>
<sequence length="318" mass="34192">MKCVWIAVAVARLLPAADFVVQEYLPPDTRVVMGLRVRSLTESPLFQDNSASAKNMSESWTKLTAFAGFDPLHDIDEVLLASSADRQNAPALLVLRGRFNLEKLGSGAERYHGIAITRSKDKTAGVLGLIDEGTAIAGDAVLVKAAIDRRGKPVVYDGALVARVASLRERFDLWGTGERPQGFVAPGVENDQLNSIDRFEFGIRITRGLELSAEVHARSQKEADKLAASLAMLQMMAQAQSKSAKFEVTSADNTLKLSFAISEEELKKAIAAQRQQLQNKPPVQSQPTITGQPPAVAPGKQTTSPGGTSVFTLPGKGQ</sequence>
<dbReference type="HOGENOM" id="CLU_874055_0_0_0"/>
<gene>
    <name evidence="2" type="ordered locus">Acid_7302</name>
</gene>
<protein>
    <submittedName>
        <fullName evidence="2">Uncharacterized protein</fullName>
    </submittedName>
</protein>
<dbReference type="EMBL" id="CP000473">
    <property type="protein sequence ID" value="ABJ88213.1"/>
    <property type="molecule type" value="Genomic_DNA"/>
</dbReference>
<evidence type="ECO:0000313" key="2">
    <source>
        <dbReference type="EMBL" id="ABJ88213.1"/>
    </source>
</evidence>
<accession>Q01Q57</accession>
<dbReference type="OrthoDB" id="9841638at2"/>
<name>Q01Q57_SOLUE</name>
<feature type="compositionally biased region" description="Polar residues" evidence="1">
    <location>
        <begin position="300"/>
        <end position="311"/>
    </location>
</feature>
<feature type="compositionally biased region" description="Polar residues" evidence="1">
    <location>
        <begin position="273"/>
        <end position="291"/>
    </location>
</feature>
<dbReference type="KEGG" id="sus:Acid_7302"/>
<proteinExistence type="predicted"/>
<dbReference type="AlphaFoldDB" id="Q01Q57"/>
<feature type="region of interest" description="Disordered" evidence="1">
    <location>
        <begin position="273"/>
        <end position="318"/>
    </location>
</feature>
<evidence type="ECO:0000256" key="1">
    <source>
        <dbReference type="SAM" id="MobiDB-lite"/>
    </source>
</evidence>
<dbReference type="InParanoid" id="Q01Q57"/>
<organism evidence="2">
    <name type="scientific">Solibacter usitatus (strain Ellin6076)</name>
    <dbReference type="NCBI Taxonomy" id="234267"/>
    <lineage>
        <taxon>Bacteria</taxon>
        <taxon>Pseudomonadati</taxon>
        <taxon>Acidobacteriota</taxon>
        <taxon>Terriglobia</taxon>
        <taxon>Bryobacterales</taxon>
        <taxon>Solibacteraceae</taxon>
        <taxon>Candidatus Solibacter</taxon>
    </lineage>
</organism>